<protein>
    <recommendedName>
        <fullName evidence="6">Flagellar secretion chaperone FliS</fullName>
    </recommendedName>
</protein>
<keyword evidence="7" id="KW-0282">Flagellum</keyword>
<dbReference type="NCBIfam" id="TIGR00208">
    <property type="entry name" value="fliS"/>
    <property type="match status" value="1"/>
</dbReference>
<sequence>MYPASALRNYQQVSTQSQLAEATPHRLIQMLYEGALDRIAQAQGAMARGQTSEKGVLIGKAINIINGLRQALDKDKGGEYADNLEGLYEFMSQRLLQANLKNDPSSLELVSSLLRKVKDGWDGIAPAPAPIQGA</sequence>
<dbReference type="RefSeq" id="WP_090229609.1">
    <property type="nucleotide sequence ID" value="NZ_FNNU01000004.1"/>
</dbReference>
<evidence type="ECO:0000256" key="1">
    <source>
        <dbReference type="ARBA" id="ARBA00004514"/>
    </source>
</evidence>
<dbReference type="GO" id="GO:0044780">
    <property type="term" value="P:bacterial-type flagellum assembly"/>
    <property type="evidence" value="ECO:0007669"/>
    <property type="project" value="InterPro"/>
</dbReference>
<name>A0A1H3BSE2_9PSED</name>
<dbReference type="STRING" id="1007099.SAMN05216287_2930"/>
<keyword evidence="3 6" id="KW-0963">Cytoplasm</keyword>
<dbReference type="Pfam" id="PF02561">
    <property type="entry name" value="FliS"/>
    <property type="match status" value="1"/>
</dbReference>
<evidence type="ECO:0000256" key="3">
    <source>
        <dbReference type="ARBA" id="ARBA00022490"/>
    </source>
</evidence>
<evidence type="ECO:0000256" key="6">
    <source>
        <dbReference type="PIRNR" id="PIRNR039090"/>
    </source>
</evidence>
<dbReference type="SUPFAM" id="SSF101116">
    <property type="entry name" value="Flagellar export chaperone FliS"/>
    <property type="match status" value="1"/>
</dbReference>
<gene>
    <name evidence="7" type="ORF">SAMN05216287_2930</name>
</gene>
<dbReference type="EMBL" id="FNNU01000004">
    <property type="protein sequence ID" value="SDX44099.1"/>
    <property type="molecule type" value="Genomic_DNA"/>
</dbReference>
<keyword evidence="8" id="KW-1185">Reference proteome</keyword>
<dbReference type="PIRSF" id="PIRSF039090">
    <property type="entry name" value="Flis"/>
    <property type="match status" value="1"/>
</dbReference>
<reference evidence="8" key="1">
    <citation type="submission" date="2016-10" db="EMBL/GenBank/DDBJ databases">
        <authorList>
            <person name="Varghese N."/>
            <person name="Submissions S."/>
        </authorList>
    </citation>
    <scope>NUCLEOTIDE SEQUENCE [LARGE SCALE GENOMIC DNA]</scope>
    <source>
        <strain evidence="8">NRRL B-59562</strain>
    </source>
</reference>
<organism evidence="7 8">
    <name type="scientific">Pseudomonas kuykendallii</name>
    <dbReference type="NCBI Taxonomy" id="1007099"/>
    <lineage>
        <taxon>Bacteria</taxon>
        <taxon>Pseudomonadati</taxon>
        <taxon>Pseudomonadota</taxon>
        <taxon>Gammaproteobacteria</taxon>
        <taxon>Pseudomonadales</taxon>
        <taxon>Pseudomonadaceae</taxon>
        <taxon>Pseudomonas</taxon>
    </lineage>
</organism>
<dbReference type="Gene3D" id="1.20.120.340">
    <property type="entry name" value="Flagellar protein FliS"/>
    <property type="match status" value="1"/>
</dbReference>
<keyword evidence="7" id="KW-0969">Cilium</keyword>
<dbReference type="Proteomes" id="UP000243778">
    <property type="component" value="Unassembled WGS sequence"/>
</dbReference>
<evidence type="ECO:0000313" key="8">
    <source>
        <dbReference type="Proteomes" id="UP000243778"/>
    </source>
</evidence>
<dbReference type="CDD" id="cd16098">
    <property type="entry name" value="FliS"/>
    <property type="match status" value="1"/>
</dbReference>
<dbReference type="OrthoDB" id="9792010at2"/>
<keyword evidence="4 6" id="KW-1005">Bacterial flagellum biogenesis</keyword>
<proteinExistence type="inferred from homology"/>
<keyword evidence="7" id="KW-0966">Cell projection</keyword>
<evidence type="ECO:0000256" key="4">
    <source>
        <dbReference type="ARBA" id="ARBA00022795"/>
    </source>
</evidence>
<keyword evidence="5" id="KW-0143">Chaperone</keyword>
<evidence type="ECO:0000256" key="5">
    <source>
        <dbReference type="ARBA" id="ARBA00023186"/>
    </source>
</evidence>
<dbReference type="AlphaFoldDB" id="A0A1H3BSE2"/>
<dbReference type="PANTHER" id="PTHR34773">
    <property type="entry name" value="FLAGELLAR SECRETION CHAPERONE FLIS"/>
    <property type="match status" value="1"/>
</dbReference>
<evidence type="ECO:0000256" key="2">
    <source>
        <dbReference type="ARBA" id="ARBA00008787"/>
    </source>
</evidence>
<dbReference type="InterPro" id="IPR036584">
    <property type="entry name" value="FliS_sf"/>
</dbReference>
<comment type="similarity">
    <text evidence="2 6">Belongs to the FliS family.</text>
</comment>
<dbReference type="GO" id="GO:0005829">
    <property type="term" value="C:cytosol"/>
    <property type="evidence" value="ECO:0007669"/>
    <property type="project" value="UniProtKB-SubCell"/>
</dbReference>
<dbReference type="PANTHER" id="PTHR34773:SF1">
    <property type="entry name" value="FLAGELLAR SECRETION CHAPERONE FLIS"/>
    <property type="match status" value="1"/>
</dbReference>
<evidence type="ECO:0000313" key="7">
    <source>
        <dbReference type="EMBL" id="SDX44099.1"/>
    </source>
</evidence>
<dbReference type="GO" id="GO:0071973">
    <property type="term" value="P:bacterial-type flagellum-dependent cell motility"/>
    <property type="evidence" value="ECO:0007669"/>
    <property type="project" value="TreeGrafter"/>
</dbReference>
<accession>A0A1H3BSE2</accession>
<dbReference type="InterPro" id="IPR003713">
    <property type="entry name" value="FliS"/>
</dbReference>
<comment type="subcellular location">
    <subcellularLocation>
        <location evidence="1 6">Cytoplasm</location>
        <location evidence="1 6">Cytosol</location>
    </subcellularLocation>
</comment>